<dbReference type="Gene3D" id="3.40.50.300">
    <property type="entry name" value="P-loop containing nucleotide triphosphate hydrolases"/>
    <property type="match status" value="1"/>
</dbReference>
<evidence type="ECO:0000256" key="1">
    <source>
        <dbReference type="SAM" id="MobiDB-lite"/>
    </source>
</evidence>
<dbReference type="Proteomes" id="UP001208570">
    <property type="component" value="Unassembled WGS sequence"/>
</dbReference>
<sequence>MVKTAVESTRQQSADDLWHFDGITAPVEVAILNKHIPSFRTNPPTARPSVDDVRRRRQTVHPPGPDAGSERFSPQMSLTEPGVARFGRRRPPLERAKLTEKATPGVDSDRFFSRSWILVERSGFRPLIAADRKWIFNPDINAIFTRERFHFEYNVSNALFGLPWTRFLTVLSNNTIEYKYLADYTNPCWLDDRELRCLPHFYVIGVGRSGTTMVYKLLTKHQNVVKPRRKELAMWQDITKRKLNSSTNQKCRKRKTNA</sequence>
<dbReference type="GO" id="GO:0019319">
    <property type="term" value="P:hexose biosynthetic process"/>
    <property type="evidence" value="ECO:0007669"/>
    <property type="project" value="TreeGrafter"/>
</dbReference>
<dbReference type="SUPFAM" id="SSF52540">
    <property type="entry name" value="P-loop containing nucleoside triphosphate hydrolases"/>
    <property type="match status" value="1"/>
</dbReference>
<comment type="caution">
    <text evidence="2">The sequence shown here is derived from an EMBL/GenBank/DDBJ whole genome shotgun (WGS) entry which is preliminary data.</text>
</comment>
<dbReference type="PANTHER" id="PTHR15723">
    <property type="entry name" value="CARBOHYDRATE SULFOTRANSFERASE 15"/>
    <property type="match status" value="1"/>
</dbReference>
<accession>A0AAD9IXM0</accession>
<name>A0AAD9IXM0_9ANNE</name>
<dbReference type="InterPro" id="IPR027417">
    <property type="entry name" value="P-loop_NTPase"/>
</dbReference>
<dbReference type="PANTHER" id="PTHR15723:SF0">
    <property type="entry name" value="CARBOHYDRATE SULFOTRANSFERASE 15"/>
    <property type="match status" value="1"/>
</dbReference>
<dbReference type="GO" id="GO:0050659">
    <property type="term" value="F:N-acetylgalactosamine 4-sulfate 6-O-sulfotransferase activity"/>
    <property type="evidence" value="ECO:0007669"/>
    <property type="project" value="TreeGrafter"/>
</dbReference>
<dbReference type="EMBL" id="JAODUP010000915">
    <property type="protein sequence ID" value="KAK2142769.1"/>
    <property type="molecule type" value="Genomic_DNA"/>
</dbReference>
<keyword evidence="3" id="KW-1185">Reference proteome</keyword>
<protein>
    <submittedName>
        <fullName evidence="2">Uncharacterized protein</fullName>
    </submittedName>
</protein>
<reference evidence="2" key="1">
    <citation type="journal article" date="2023" name="Mol. Biol. Evol.">
        <title>Third-Generation Sequencing Reveals the Adaptive Role of the Epigenome in Three Deep-Sea Polychaetes.</title>
        <authorList>
            <person name="Perez M."/>
            <person name="Aroh O."/>
            <person name="Sun Y."/>
            <person name="Lan Y."/>
            <person name="Juniper S.K."/>
            <person name="Young C.R."/>
            <person name="Angers B."/>
            <person name="Qian P.Y."/>
        </authorList>
    </citation>
    <scope>NUCLEOTIDE SEQUENCE</scope>
    <source>
        <strain evidence="2">P08H-3</strain>
    </source>
</reference>
<organism evidence="2 3">
    <name type="scientific">Paralvinella palmiformis</name>
    <dbReference type="NCBI Taxonomy" id="53620"/>
    <lineage>
        <taxon>Eukaryota</taxon>
        <taxon>Metazoa</taxon>
        <taxon>Spiralia</taxon>
        <taxon>Lophotrochozoa</taxon>
        <taxon>Annelida</taxon>
        <taxon>Polychaeta</taxon>
        <taxon>Sedentaria</taxon>
        <taxon>Canalipalpata</taxon>
        <taxon>Terebellida</taxon>
        <taxon>Terebelliformia</taxon>
        <taxon>Alvinellidae</taxon>
        <taxon>Paralvinella</taxon>
    </lineage>
</organism>
<feature type="region of interest" description="Disordered" evidence="1">
    <location>
        <begin position="38"/>
        <end position="75"/>
    </location>
</feature>
<evidence type="ECO:0000313" key="2">
    <source>
        <dbReference type="EMBL" id="KAK2142769.1"/>
    </source>
</evidence>
<dbReference type="InterPro" id="IPR052654">
    <property type="entry name" value="CS_Sulfotransferase"/>
</dbReference>
<gene>
    <name evidence="2" type="ORF">LSH36_915g00080</name>
</gene>
<proteinExistence type="predicted"/>
<evidence type="ECO:0000313" key="3">
    <source>
        <dbReference type="Proteomes" id="UP001208570"/>
    </source>
</evidence>
<dbReference type="AlphaFoldDB" id="A0AAD9IXM0"/>